<dbReference type="FunFam" id="1.10.287.950:FF:000001">
    <property type="entry name" value="Methyl-accepting chemotaxis sensory transducer"/>
    <property type="match status" value="1"/>
</dbReference>
<evidence type="ECO:0000256" key="2">
    <source>
        <dbReference type="ARBA" id="ARBA00022475"/>
    </source>
</evidence>
<dbReference type="STRING" id="430453.SAMN04487962_10949"/>
<dbReference type="PANTHER" id="PTHR32089:SF74">
    <property type="entry name" value="METHYL-ACCEPTING CHEMOTAXIS PROTEIN AER"/>
    <property type="match status" value="1"/>
</dbReference>
<feature type="transmembrane region" description="Helical" evidence="13">
    <location>
        <begin position="178"/>
        <end position="196"/>
    </location>
</feature>
<evidence type="ECO:0000256" key="1">
    <source>
        <dbReference type="ARBA" id="ARBA00004429"/>
    </source>
</evidence>
<dbReference type="PROSITE" id="PS50112">
    <property type="entry name" value="PAS"/>
    <property type="match status" value="1"/>
</dbReference>
<protein>
    <submittedName>
        <fullName evidence="17">Methyl-accepting chemotaxis sensory transducer with Pas/Pac sensor</fullName>
    </submittedName>
</protein>
<dbReference type="PRINTS" id="PR00260">
    <property type="entry name" value="CHEMTRNSDUCR"/>
</dbReference>
<dbReference type="Pfam" id="PF08447">
    <property type="entry name" value="PAS_3"/>
    <property type="match status" value="1"/>
</dbReference>
<sequence>MRNNGPVTQREARMKPGSRLITTTTLKGVITYCNDDFVQISGFSRDELIGQAHNIIRHPDMPQSVFKAMWDTISAGKPWMGVVKNRCKNGDHYWVSAYVTPILENGEMTGFESVRVEPTREQVDRASRLYSRLSEGKQPLSVGTHIRSMVRAGWPLVIPLITSLLALGWGAFWPGVALIAGGIIAGGFIQMAAVNARLRSLIDLRPEAFRDPLVARTYSDESGHFAEMGMVLMSEKARIRTALARIEDRADDLMRTATRGYEQIAEGADAIERQRQETDQVASAMNEMTASIQEVTDTVNRNADGARQASQLAHSGGDLSHDALQAIEQLVTQGGTIGESVSRLGESTDKIGDAAQLISDIAEQTNLLALNAAIEAARAGEQGRGFAVVADEVRSLAQRTRQSTVSIHEVIENFRAQVDEVVAATRHGEEIGNRGLAKVRETEEALKDIVQNIEGISDSFMTMSAAFEEQSQVSDEINRQVVSIAELADSSTEKAEGAKSASNEVSRQASGLSDLVARFVSRQ</sequence>
<dbReference type="GO" id="GO:0004888">
    <property type="term" value="F:transmembrane signaling receptor activity"/>
    <property type="evidence" value="ECO:0007669"/>
    <property type="project" value="InterPro"/>
</dbReference>
<dbReference type="InterPro" id="IPR035965">
    <property type="entry name" value="PAS-like_dom_sf"/>
</dbReference>
<dbReference type="SMART" id="SM00283">
    <property type="entry name" value="MA"/>
    <property type="match status" value="1"/>
</dbReference>
<keyword evidence="6 13" id="KW-0812">Transmembrane</keyword>
<keyword evidence="3" id="KW-0488">Methylation</keyword>
<dbReference type="NCBIfam" id="TIGR00229">
    <property type="entry name" value="sensory_box"/>
    <property type="match status" value="1"/>
</dbReference>
<dbReference type="EMBL" id="FOHZ01000009">
    <property type="protein sequence ID" value="SET41355.1"/>
    <property type="molecule type" value="Genomic_DNA"/>
</dbReference>
<dbReference type="PROSITE" id="PS50192">
    <property type="entry name" value="T_SNARE"/>
    <property type="match status" value="1"/>
</dbReference>
<keyword evidence="2" id="KW-1003">Cell membrane</keyword>
<keyword evidence="7 13" id="KW-1133">Transmembrane helix</keyword>
<dbReference type="SUPFAM" id="SSF58104">
    <property type="entry name" value="Methyl-accepting chemotaxis protein (MCP) signaling domain"/>
    <property type="match status" value="1"/>
</dbReference>
<keyword evidence="9 11" id="KW-0807">Transducer</keyword>
<dbReference type="OrthoDB" id="5675566at2"/>
<evidence type="ECO:0000313" key="17">
    <source>
        <dbReference type="EMBL" id="SET41355.1"/>
    </source>
</evidence>
<comment type="subcellular location">
    <subcellularLocation>
        <location evidence="1">Cell inner membrane</location>
        <topology evidence="1">Multi-pass membrane protein</topology>
    </subcellularLocation>
</comment>
<evidence type="ECO:0000259" key="14">
    <source>
        <dbReference type="PROSITE" id="PS50111"/>
    </source>
</evidence>
<feature type="region of interest" description="Disordered" evidence="12">
    <location>
        <begin position="490"/>
        <end position="511"/>
    </location>
</feature>
<organism evidence="17 18">
    <name type="scientific">Marinobacter segnicrescens</name>
    <dbReference type="NCBI Taxonomy" id="430453"/>
    <lineage>
        <taxon>Bacteria</taxon>
        <taxon>Pseudomonadati</taxon>
        <taxon>Pseudomonadota</taxon>
        <taxon>Gammaproteobacteria</taxon>
        <taxon>Pseudomonadales</taxon>
        <taxon>Marinobacteraceae</taxon>
        <taxon>Marinobacter</taxon>
    </lineage>
</organism>
<evidence type="ECO:0000256" key="13">
    <source>
        <dbReference type="SAM" id="Phobius"/>
    </source>
</evidence>
<dbReference type="Gene3D" id="3.30.450.20">
    <property type="entry name" value="PAS domain"/>
    <property type="match status" value="1"/>
</dbReference>
<accession>A0A1I0E8G2</accession>
<feature type="compositionally biased region" description="Polar residues" evidence="12">
    <location>
        <begin position="500"/>
        <end position="511"/>
    </location>
</feature>
<dbReference type="GO" id="GO:0007165">
    <property type="term" value="P:signal transduction"/>
    <property type="evidence" value="ECO:0007669"/>
    <property type="project" value="UniProtKB-KW"/>
</dbReference>
<evidence type="ECO:0000256" key="9">
    <source>
        <dbReference type="ARBA" id="ARBA00023224"/>
    </source>
</evidence>
<evidence type="ECO:0000313" key="18">
    <source>
        <dbReference type="Proteomes" id="UP000198762"/>
    </source>
</evidence>
<evidence type="ECO:0000259" key="16">
    <source>
        <dbReference type="PROSITE" id="PS50192"/>
    </source>
</evidence>
<comment type="similarity">
    <text evidence="10">Belongs to the methyl-accepting chemotaxis (MCP) protein family.</text>
</comment>
<evidence type="ECO:0000256" key="5">
    <source>
        <dbReference type="ARBA" id="ARBA00022519"/>
    </source>
</evidence>
<reference evidence="18" key="1">
    <citation type="submission" date="2016-10" db="EMBL/GenBank/DDBJ databases">
        <authorList>
            <person name="Varghese N."/>
            <person name="Submissions S."/>
        </authorList>
    </citation>
    <scope>NUCLEOTIDE SEQUENCE [LARGE SCALE GENOMIC DNA]</scope>
    <source>
        <strain evidence="18">CGMCC 1.6489</strain>
    </source>
</reference>
<dbReference type="CDD" id="cd11386">
    <property type="entry name" value="MCP_signal"/>
    <property type="match status" value="1"/>
</dbReference>
<evidence type="ECO:0000256" key="8">
    <source>
        <dbReference type="ARBA" id="ARBA00023136"/>
    </source>
</evidence>
<dbReference type="CDD" id="cd00130">
    <property type="entry name" value="PAS"/>
    <property type="match status" value="1"/>
</dbReference>
<dbReference type="Proteomes" id="UP000198762">
    <property type="component" value="Unassembled WGS sequence"/>
</dbReference>
<evidence type="ECO:0000256" key="10">
    <source>
        <dbReference type="ARBA" id="ARBA00029447"/>
    </source>
</evidence>
<feature type="transmembrane region" description="Helical" evidence="13">
    <location>
        <begin position="152"/>
        <end position="172"/>
    </location>
</feature>
<dbReference type="SUPFAM" id="SSF55785">
    <property type="entry name" value="PYP-like sensor domain (PAS domain)"/>
    <property type="match status" value="1"/>
</dbReference>
<keyword evidence="18" id="KW-1185">Reference proteome</keyword>
<keyword evidence="5" id="KW-0997">Cell inner membrane</keyword>
<evidence type="ECO:0000256" key="12">
    <source>
        <dbReference type="SAM" id="MobiDB-lite"/>
    </source>
</evidence>
<dbReference type="Pfam" id="PF00015">
    <property type="entry name" value="MCPsignal"/>
    <property type="match status" value="1"/>
</dbReference>
<dbReference type="InterPro" id="IPR000014">
    <property type="entry name" value="PAS"/>
</dbReference>
<dbReference type="InterPro" id="IPR004089">
    <property type="entry name" value="MCPsignal_dom"/>
</dbReference>
<feature type="domain" description="Methyl-accepting transducer" evidence="14">
    <location>
        <begin position="249"/>
        <end position="485"/>
    </location>
</feature>
<dbReference type="InterPro" id="IPR000727">
    <property type="entry name" value="T_SNARE_dom"/>
</dbReference>
<dbReference type="AlphaFoldDB" id="A0A1I0E8G2"/>
<dbReference type="PANTHER" id="PTHR32089">
    <property type="entry name" value="METHYL-ACCEPTING CHEMOTAXIS PROTEIN MCPB"/>
    <property type="match status" value="1"/>
</dbReference>
<evidence type="ECO:0000256" key="11">
    <source>
        <dbReference type="PROSITE-ProRule" id="PRU00284"/>
    </source>
</evidence>
<gene>
    <name evidence="17" type="ORF">SAMN04487962_10949</name>
</gene>
<keyword evidence="4" id="KW-0145">Chemotaxis</keyword>
<proteinExistence type="inferred from homology"/>
<name>A0A1I0E8G2_9GAMM</name>
<dbReference type="GO" id="GO:0005886">
    <property type="term" value="C:plasma membrane"/>
    <property type="evidence" value="ECO:0007669"/>
    <property type="project" value="UniProtKB-SubCell"/>
</dbReference>
<evidence type="ECO:0000256" key="3">
    <source>
        <dbReference type="ARBA" id="ARBA00022481"/>
    </source>
</evidence>
<dbReference type="FunFam" id="3.30.450.20:FF:000046">
    <property type="entry name" value="Aerotaxis sensor receptor"/>
    <property type="match status" value="1"/>
</dbReference>
<evidence type="ECO:0000256" key="4">
    <source>
        <dbReference type="ARBA" id="ARBA00022500"/>
    </source>
</evidence>
<dbReference type="GO" id="GO:0052131">
    <property type="term" value="P:positive aerotaxis"/>
    <property type="evidence" value="ECO:0007669"/>
    <property type="project" value="UniProtKB-ARBA"/>
</dbReference>
<feature type="domain" description="T-SNARE coiled-coil homology" evidence="16">
    <location>
        <begin position="436"/>
        <end position="498"/>
    </location>
</feature>
<evidence type="ECO:0000256" key="6">
    <source>
        <dbReference type="ARBA" id="ARBA00022692"/>
    </source>
</evidence>
<feature type="domain" description="PAS" evidence="15">
    <location>
        <begin position="21"/>
        <end position="76"/>
    </location>
</feature>
<dbReference type="InterPro" id="IPR013655">
    <property type="entry name" value="PAS_fold_3"/>
</dbReference>
<evidence type="ECO:0000259" key="15">
    <source>
        <dbReference type="PROSITE" id="PS50112"/>
    </source>
</evidence>
<evidence type="ECO:0000256" key="7">
    <source>
        <dbReference type="ARBA" id="ARBA00022989"/>
    </source>
</evidence>
<dbReference type="RefSeq" id="WP_091851595.1">
    <property type="nucleotide sequence ID" value="NZ_FOHZ01000009.1"/>
</dbReference>
<dbReference type="PROSITE" id="PS50111">
    <property type="entry name" value="CHEMOTAXIS_TRANSDUC_2"/>
    <property type="match status" value="1"/>
</dbReference>
<dbReference type="Gene3D" id="1.10.287.950">
    <property type="entry name" value="Methyl-accepting chemotaxis protein"/>
    <property type="match status" value="1"/>
</dbReference>
<dbReference type="InterPro" id="IPR004090">
    <property type="entry name" value="Chemotax_Me-accpt_rcpt"/>
</dbReference>
<keyword evidence="8 13" id="KW-0472">Membrane</keyword>